<protein>
    <submittedName>
        <fullName evidence="8">AAA_12 domain-containing protein</fullName>
    </submittedName>
</protein>
<dbReference type="Proteomes" id="UP000025227">
    <property type="component" value="Unplaced"/>
</dbReference>
<accession>A0A7I4YDP0</accession>
<evidence type="ECO:0000256" key="1">
    <source>
        <dbReference type="ARBA" id="ARBA00022741"/>
    </source>
</evidence>
<dbReference type="PANTHER" id="PTHR43788:SF16">
    <property type="entry name" value="HELICASE WITH ZINC FINGER 2"/>
    <property type="match status" value="1"/>
</dbReference>
<evidence type="ECO:0000259" key="6">
    <source>
        <dbReference type="Pfam" id="PF13087"/>
    </source>
</evidence>
<reference evidence="8" key="1">
    <citation type="submission" date="2020-12" db="UniProtKB">
        <authorList>
            <consortium name="WormBaseParasite"/>
        </authorList>
    </citation>
    <scope>IDENTIFICATION</scope>
    <source>
        <strain evidence="8">MHco3</strain>
    </source>
</reference>
<dbReference type="SUPFAM" id="SSF52540">
    <property type="entry name" value="P-loop containing nucleoside triphosphate hydrolases"/>
    <property type="match status" value="1"/>
</dbReference>
<keyword evidence="1" id="KW-0547">Nucleotide-binding</keyword>
<evidence type="ECO:0000256" key="5">
    <source>
        <dbReference type="SAM" id="MobiDB-lite"/>
    </source>
</evidence>
<keyword evidence="7" id="KW-1185">Reference proteome</keyword>
<feature type="domain" description="DNA2/NAM7 helicase-like C-terminal" evidence="6">
    <location>
        <begin position="1004"/>
        <end position="1183"/>
    </location>
</feature>
<feature type="region of interest" description="Disordered" evidence="5">
    <location>
        <begin position="141"/>
        <end position="166"/>
    </location>
</feature>
<evidence type="ECO:0000256" key="3">
    <source>
        <dbReference type="ARBA" id="ARBA00022806"/>
    </source>
</evidence>
<dbReference type="WBParaSite" id="HCON_00086890-00001">
    <property type="protein sequence ID" value="HCON_00086890-00001"/>
    <property type="gene ID" value="HCON_00086890"/>
</dbReference>
<dbReference type="CDD" id="cd18808">
    <property type="entry name" value="SF1_C_Upf1"/>
    <property type="match status" value="1"/>
</dbReference>
<evidence type="ECO:0000313" key="8">
    <source>
        <dbReference type="WBParaSite" id="HCON_00086890-00001"/>
    </source>
</evidence>
<proteinExistence type="predicted"/>
<keyword evidence="2" id="KW-0378">Hydrolase</keyword>
<dbReference type="InterPro" id="IPR047187">
    <property type="entry name" value="SF1_C_Upf1"/>
</dbReference>
<evidence type="ECO:0000256" key="4">
    <source>
        <dbReference type="ARBA" id="ARBA00022840"/>
    </source>
</evidence>
<dbReference type="OrthoDB" id="5854045at2759"/>
<dbReference type="GO" id="GO:0016787">
    <property type="term" value="F:hydrolase activity"/>
    <property type="evidence" value="ECO:0007669"/>
    <property type="project" value="UniProtKB-KW"/>
</dbReference>
<name>A0A7I4YDP0_HAECO</name>
<dbReference type="Gene3D" id="3.40.50.300">
    <property type="entry name" value="P-loop containing nucleotide triphosphate hydrolases"/>
    <property type="match status" value="2"/>
</dbReference>
<organism evidence="7 8">
    <name type="scientific">Haemonchus contortus</name>
    <name type="common">Barber pole worm</name>
    <dbReference type="NCBI Taxonomy" id="6289"/>
    <lineage>
        <taxon>Eukaryota</taxon>
        <taxon>Metazoa</taxon>
        <taxon>Ecdysozoa</taxon>
        <taxon>Nematoda</taxon>
        <taxon>Chromadorea</taxon>
        <taxon>Rhabditida</taxon>
        <taxon>Rhabditina</taxon>
        <taxon>Rhabditomorpha</taxon>
        <taxon>Strongyloidea</taxon>
        <taxon>Trichostrongylidae</taxon>
        <taxon>Haemonchus</taxon>
    </lineage>
</organism>
<dbReference type="InterPro" id="IPR050534">
    <property type="entry name" value="Coronavir_polyprotein_1ab"/>
</dbReference>
<sequence>MQPTSSFRKVLIRQAFIPMEDSDLQPPDPEPPVMCVDHKEVMSRPGESKNSDVENLFVSVNVSGHTSTLVHDTADPGDDSDNADRKLVDSQAVVNLPTSQKSPLSEDFGADAPSQETVVIKCEPQDMPFSYANVLAPYKTAAAEPDGDHPSTSFPESPSSRKRPLTSITSSASFDLPDFISQYYLRYPFIDRHPWANLVSLHDEPLPSDPEVITSEMPLDVYGHIPPTGYLSAKYVKRLFPQWKEQPSSTRRLPVIELMRLEHAINFRNASQSVIEELVRGDYIATENTLPPTPEGTMPSIVLPENHPHFPVLYQVVNKGRGNGVVLEAKDFCIPGPDRRELHLIILDQYATNIRSNTRGFDRALLSVKDFVWVYSVEPTSAALEDPAKTLEQARIPKSTALDTRFPYFFRVREFVFVTPTTTTQRTLGIVMSRVVSYGAVTSLKIVFEGTPEAVAVSSAVCDFRLWKVEEDEIVSALSRKNVSCAMRFSEYPGSEDDQRHLCALVRDFLPAHPDEGMLPLKVFKLTGPEKDWIADREGNFYSYQHDPRGSHQLMSQLFNAACSALAAESKMNVDKRTLRVTATIPDLDAFPLRFDFTIVNMSSECGWTNQRPVHLWIVGSRSVIKATIQKAEHSRKDRSIAVRLAVQAWRHHDLVRSISTFGTTEDKVRTVEICVKLGSPPVGAEPLYELVSKGQLFGNFSEGSQAEAVLNSVYGMRRAPTGSADPQPEHEMVSVRGTSCWLRPDQMEALRMADLRLPIMAIQGAFGTGKTFVGALAAARTFTLSNEYVIATTSTNTAVAHFTDMLLRLDDYKHLNILRYVSDAALMEGTPQTPVDLHTILKDLPDIYGTVLSPNDYATCRKYQRGRELLESLMFYDDFTVDLTEAEREEYLIAERDISDLTRKAVAIMFEVRRPAILCITTSALLSSTSAGGIFFGHLNSFTTLIGDEASQIPEPALVALATHLPQARHIYIGDTYQLEPHTHCPRTSAPVRFGARGVMDILLERGVPTADLITTFRAHPLLNELPNFLFYDDTLVSGACAEDRQMFLSAVQCPNPILPFVFVDVPGTSTKSVNKSHSNKAEAEVCRQVIEGLLRRNVRPSSIAIIVFYKEQARLLKEFAKMTSVDLHTVDSVQGREKDIVVLLTTRTGFRADRGDFLNDPHRLNVALTRCRHGQFVLGHANSLARLSYWNDILNWASNHAAITAASAISDLFDSE</sequence>
<dbReference type="GO" id="GO:0005524">
    <property type="term" value="F:ATP binding"/>
    <property type="evidence" value="ECO:0007669"/>
    <property type="project" value="UniProtKB-KW"/>
</dbReference>
<dbReference type="Pfam" id="PF13087">
    <property type="entry name" value="AAA_12"/>
    <property type="match status" value="1"/>
</dbReference>
<evidence type="ECO:0000256" key="2">
    <source>
        <dbReference type="ARBA" id="ARBA00022801"/>
    </source>
</evidence>
<dbReference type="PANTHER" id="PTHR43788">
    <property type="entry name" value="DNA2/NAM7 HELICASE FAMILY MEMBER"/>
    <property type="match status" value="1"/>
</dbReference>
<dbReference type="InterPro" id="IPR041679">
    <property type="entry name" value="DNA2/NAM7-like_C"/>
</dbReference>
<evidence type="ECO:0000313" key="7">
    <source>
        <dbReference type="Proteomes" id="UP000025227"/>
    </source>
</evidence>
<keyword evidence="3" id="KW-0347">Helicase</keyword>
<dbReference type="OMA" id="HTHCPRT"/>
<dbReference type="GO" id="GO:0043139">
    <property type="term" value="F:5'-3' DNA helicase activity"/>
    <property type="evidence" value="ECO:0007669"/>
    <property type="project" value="TreeGrafter"/>
</dbReference>
<keyword evidence="4" id="KW-0067">ATP-binding</keyword>
<dbReference type="InterPro" id="IPR027417">
    <property type="entry name" value="P-loop_NTPase"/>
</dbReference>
<dbReference type="AlphaFoldDB" id="A0A7I4YDP0"/>